<keyword evidence="2" id="KW-0812">Transmembrane</keyword>
<feature type="compositionally biased region" description="Basic and acidic residues" evidence="1">
    <location>
        <begin position="226"/>
        <end position="239"/>
    </location>
</feature>
<feature type="region of interest" description="Disordered" evidence="1">
    <location>
        <begin position="181"/>
        <end position="200"/>
    </location>
</feature>
<name>A0AAD9UL74_RIDPI</name>
<protein>
    <submittedName>
        <fullName evidence="3">Uncharacterized protein</fullName>
    </submittedName>
</protein>
<dbReference type="Proteomes" id="UP001209878">
    <property type="component" value="Unassembled WGS sequence"/>
</dbReference>
<keyword evidence="4" id="KW-1185">Reference proteome</keyword>
<keyword evidence="2" id="KW-1133">Transmembrane helix</keyword>
<feature type="compositionally biased region" description="Basic and acidic residues" evidence="1">
    <location>
        <begin position="256"/>
        <end position="292"/>
    </location>
</feature>
<proteinExistence type="predicted"/>
<accession>A0AAD9UL74</accession>
<keyword evidence="2" id="KW-0472">Membrane</keyword>
<evidence type="ECO:0000256" key="1">
    <source>
        <dbReference type="SAM" id="MobiDB-lite"/>
    </source>
</evidence>
<sequence>MPQDTLASCRIIIPVHRYKCVTISIQLENECYFRYTEDFLDCVENVVSSFCGQETARWQRGLHVAAFSPLVGAVTCPKWEPSTPTSRKSFVVVSVVTSVVLLVVVGIVVYTVKKCRTTSQAGHQTTTARSYDTGDPPPEYTAAVEHDGVPTANSQRDLTTVSASTHMTNYSAFNGDEIAVPTEAPPPVPVSPAAGVKDDTYTGLRKDSIYVRPVEDDYCTICDIPSDSRRVGSGSREDLSTQASLARQHSAPAEAPPRHHGDNAEPPRRHDKAPGENTRRHHSANTERPGRKGERKHSKGQRKAERKRSKETKRTPSRGRKT</sequence>
<evidence type="ECO:0000256" key="2">
    <source>
        <dbReference type="SAM" id="Phobius"/>
    </source>
</evidence>
<dbReference type="EMBL" id="JAODUO010000012">
    <property type="protein sequence ID" value="KAK2193466.1"/>
    <property type="molecule type" value="Genomic_DNA"/>
</dbReference>
<gene>
    <name evidence="3" type="ORF">NP493_12g03021</name>
</gene>
<comment type="caution">
    <text evidence="3">The sequence shown here is derived from an EMBL/GenBank/DDBJ whole genome shotgun (WGS) entry which is preliminary data.</text>
</comment>
<organism evidence="3 4">
    <name type="scientific">Ridgeia piscesae</name>
    <name type="common">Tubeworm</name>
    <dbReference type="NCBI Taxonomy" id="27915"/>
    <lineage>
        <taxon>Eukaryota</taxon>
        <taxon>Metazoa</taxon>
        <taxon>Spiralia</taxon>
        <taxon>Lophotrochozoa</taxon>
        <taxon>Annelida</taxon>
        <taxon>Polychaeta</taxon>
        <taxon>Sedentaria</taxon>
        <taxon>Canalipalpata</taxon>
        <taxon>Sabellida</taxon>
        <taxon>Siboglinidae</taxon>
        <taxon>Ridgeia</taxon>
    </lineage>
</organism>
<reference evidence="3" key="1">
    <citation type="journal article" date="2023" name="Mol. Biol. Evol.">
        <title>Third-Generation Sequencing Reveals the Adaptive Role of the Epigenome in Three Deep-Sea Polychaetes.</title>
        <authorList>
            <person name="Perez M."/>
            <person name="Aroh O."/>
            <person name="Sun Y."/>
            <person name="Lan Y."/>
            <person name="Juniper S.K."/>
            <person name="Young C.R."/>
            <person name="Angers B."/>
            <person name="Qian P.Y."/>
        </authorList>
    </citation>
    <scope>NUCLEOTIDE SEQUENCE</scope>
    <source>
        <strain evidence="3">R07B-5</strain>
    </source>
</reference>
<evidence type="ECO:0000313" key="4">
    <source>
        <dbReference type="Proteomes" id="UP001209878"/>
    </source>
</evidence>
<dbReference type="AlphaFoldDB" id="A0AAD9UL74"/>
<evidence type="ECO:0000313" key="3">
    <source>
        <dbReference type="EMBL" id="KAK2193466.1"/>
    </source>
</evidence>
<feature type="region of interest" description="Disordered" evidence="1">
    <location>
        <begin position="223"/>
        <end position="322"/>
    </location>
</feature>
<feature type="compositionally biased region" description="Basic residues" evidence="1">
    <location>
        <begin position="293"/>
        <end position="322"/>
    </location>
</feature>
<feature type="transmembrane region" description="Helical" evidence="2">
    <location>
        <begin position="90"/>
        <end position="112"/>
    </location>
</feature>